<organism evidence="1 2">
    <name type="scientific">Lysobacter enzymogenes</name>
    <dbReference type="NCBI Taxonomy" id="69"/>
    <lineage>
        <taxon>Bacteria</taxon>
        <taxon>Pseudomonadati</taxon>
        <taxon>Pseudomonadota</taxon>
        <taxon>Gammaproteobacteria</taxon>
        <taxon>Lysobacterales</taxon>
        <taxon>Lysobacteraceae</taxon>
        <taxon>Lysobacter</taxon>
    </lineage>
</organism>
<name>A0A0S2DMX6_LYSEN</name>
<sequence length="72" mass="8174">MRKARASGGVCGGWRAWRCWMCYDGRGNFKARSKWVPAFAGMTRVEVSLPTQRRFGSFVSTSRHSGESRNPF</sequence>
<dbReference type="KEGG" id="lez:GLE_4422"/>
<proteinExistence type="predicted"/>
<dbReference type="EMBL" id="CP013140">
    <property type="protein sequence ID" value="ALN59763.1"/>
    <property type="molecule type" value="Genomic_DNA"/>
</dbReference>
<dbReference type="PATRIC" id="fig|69.6.peg.4360"/>
<protein>
    <submittedName>
        <fullName evidence="1">Uncharacterized protein</fullName>
    </submittedName>
</protein>
<reference evidence="1 2" key="1">
    <citation type="submission" date="2015-11" db="EMBL/GenBank/DDBJ databases">
        <title>Genome sequences of Lysobacter enzymogenes strain C3 and Lysobacter antibioticus ATCC 29479.</title>
        <authorList>
            <person name="Kobayashi D.Y."/>
        </authorList>
    </citation>
    <scope>NUCLEOTIDE SEQUENCE [LARGE SCALE GENOMIC DNA]</scope>
    <source>
        <strain evidence="1 2">C3</strain>
    </source>
</reference>
<evidence type="ECO:0000313" key="1">
    <source>
        <dbReference type="EMBL" id="ALN59763.1"/>
    </source>
</evidence>
<accession>A0A0S2DMX6</accession>
<evidence type="ECO:0000313" key="2">
    <source>
        <dbReference type="Proteomes" id="UP000061569"/>
    </source>
</evidence>
<gene>
    <name evidence="1" type="ORF">GLE_4422</name>
</gene>
<dbReference type="Proteomes" id="UP000061569">
    <property type="component" value="Chromosome"/>
</dbReference>
<dbReference type="AlphaFoldDB" id="A0A0S2DMX6"/>